<feature type="domain" description="Pyruvate/ketoisovalerate oxidoreductase catalytic" evidence="2">
    <location>
        <begin position="13"/>
        <end position="177"/>
    </location>
</feature>
<dbReference type="RefSeq" id="WP_342126111.1">
    <property type="nucleotide sequence ID" value="NZ_JBCAUS010000002.1"/>
</dbReference>
<evidence type="ECO:0000313" key="5">
    <source>
        <dbReference type="Proteomes" id="UP001396646"/>
    </source>
</evidence>
<dbReference type="NCBIfam" id="TIGR03710">
    <property type="entry name" value="OAFO_sf"/>
    <property type="match status" value="1"/>
</dbReference>
<comment type="caution">
    <text evidence="4">The sequence shown here is derived from an EMBL/GenBank/DDBJ whole genome shotgun (WGS) entry which is preliminary data.</text>
</comment>
<proteinExistence type="predicted"/>
<dbReference type="CDD" id="cd07034">
    <property type="entry name" value="TPP_PYR_PFOR_IOR-alpha_like"/>
    <property type="match status" value="1"/>
</dbReference>
<evidence type="ECO:0000259" key="3">
    <source>
        <dbReference type="Pfam" id="PF01855"/>
    </source>
</evidence>
<dbReference type="Gene3D" id="3.40.920.10">
    <property type="entry name" value="Pyruvate-ferredoxin oxidoreductase, PFOR, domain III"/>
    <property type="match status" value="1"/>
</dbReference>
<dbReference type="InterPro" id="IPR009014">
    <property type="entry name" value="Transketo_C/PFOR_II"/>
</dbReference>
<organism evidence="4 5">
    <name type="scientific">Methanococcoides cohabitans</name>
    <dbReference type="NCBI Taxonomy" id="3136559"/>
    <lineage>
        <taxon>Archaea</taxon>
        <taxon>Methanobacteriati</taxon>
        <taxon>Methanobacteriota</taxon>
        <taxon>Stenosarchaea group</taxon>
        <taxon>Methanomicrobia</taxon>
        <taxon>Methanosarcinales</taxon>
        <taxon>Methanosarcinaceae</taxon>
        <taxon>Methanococcoides</taxon>
    </lineage>
</organism>
<dbReference type="InterPro" id="IPR019752">
    <property type="entry name" value="Pyrv/ketoisovalerate_OxRed_cat"/>
</dbReference>
<evidence type="ECO:0000256" key="1">
    <source>
        <dbReference type="ARBA" id="ARBA00023002"/>
    </source>
</evidence>
<dbReference type="PANTHER" id="PTHR32154">
    <property type="entry name" value="PYRUVATE-FLAVODOXIN OXIDOREDUCTASE-RELATED"/>
    <property type="match status" value="1"/>
</dbReference>
<dbReference type="InterPro" id="IPR002880">
    <property type="entry name" value="Pyrv_Fd/Flavodoxin_OxRdtase_N"/>
</dbReference>
<dbReference type="Proteomes" id="UP001396646">
    <property type="component" value="Unassembled WGS sequence"/>
</dbReference>
<accession>A0ABU9KPS6</accession>
<dbReference type="Pfam" id="PF01558">
    <property type="entry name" value="POR"/>
    <property type="match status" value="1"/>
</dbReference>
<dbReference type="InterPro" id="IPR022367">
    <property type="entry name" value="2-oxoacid/accept_OxRdtase_asu"/>
</dbReference>
<reference evidence="4 5" key="1">
    <citation type="submission" date="2024-04" db="EMBL/GenBank/DDBJ databases">
        <title>Methanococcoides sp. LMO-2.</title>
        <authorList>
            <person name="Liang L."/>
        </authorList>
    </citation>
    <scope>NUCLEOTIDE SEQUENCE [LARGE SCALE GENOMIC DNA]</scope>
    <source>
        <strain evidence="4 5">LMO-2</strain>
    </source>
</reference>
<dbReference type="InterPro" id="IPR050722">
    <property type="entry name" value="Pyruvate:ferred/Flavod_OxRd"/>
</dbReference>
<evidence type="ECO:0000259" key="2">
    <source>
        <dbReference type="Pfam" id="PF01558"/>
    </source>
</evidence>
<dbReference type="InterPro" id="IPR002869">
    <property type="entry name" value="Pyrv_flavodox_OxRed_cen"/>
</dbReference>
<dbReference type="Pfam" id="PF01855">
    <property type="entry name" value="POR_N"/>
    <property type="match status" value="1"/>
</dbReference>
<dbReference type="PANTHER" id="PTHR32154:SF20">
    <property type="entry name" value="2-OXOGLUTARATE OXIDOREDUCTASE SUBUNIT KORA"/>
    <property type="match status" value="1"/>
</dbReference>
<keyword evidence="1" id="KW-0560">Oxidoreductase</keyword>
<keyword evidence="5" id="KW-1185">Reference proteome</keyword>
<gene>
    <name evidence="4" type="ORF">WOA13_00830</name>
</gene>
<dbReference type="InterPro" id="IPR029061">
    <property type="entry name" value="THDP-binding"/>
</dbReference>
<dbReference type="Gene3D" id="3.40.50.920">
    <property type="match status" value="1"/>
</dbReference>
<sequence>MSTDLVIRVGGTAGQGLQTIGVALAKTFKKSGFNVFATQFYLSRVRGGHNTFQVRVSDEPIRAMTERVDILIALDEESIEEQVEEMTDGVIIFDSDVIKIDNNTDTNNGLFFHVPMLKIAKDVCGNKIYSNSVASGAALGLMCFEFDYLAKVLTEAFRKKGDEIVDNNVKAARAGYDYARENYSSGCKFSVGEPTDRDGRMLIAGNDAVGLGALAAGLQFLAAYPMTPSTGVMTYVAANADDFNVVVEQAEDEIAALNMVLGASFAGARAMTTTSGGGFSLMAEALGLAGITETPAVIFLSQRPGPATGLPTMTEQGDLQFVLTAAQGEFPRCVLAPGTPDDCFYLTAEAFNIADKYQIPVFVMSDQYLADSLFTCEKFDPSKVTINRYLLSDEELDEKGEYKRYEITPTGISPRAIPGQAGALVAADSDEHNEYGHIDQTIENRILMNEKRMKKLELLREEIKPPHLYGPKDAQITLVGWGSTYGPLMEVVNILINEGHSVNHLHFTHVFPLPVESVSDVLGNSEKIVCVENNATGQFARLLECETGVKISEKILRSDGKPYSPESIIRELREKEVI</sequence>
<name>A0ABU9KPS6_9EURY</name>
<evidence type="ECO:0000313" key="4">
    <source>
        <dbReference type="EMBL" id="MEL4304382.1"/>
    </source>
</evidence>
<dbReference type="EMBL" id="JBCAUS010000002">
    <property type="protein sequence ID" value="MEL4304382.1"/>
    <property type="molecule type" value="Genomic_DNA"/>
</dbReference>
<dbReference type="SUPFAM" id="SSF52922">
    <property type="entry name" value="TK C-terminal domain-like"/>
    <property type="match status" value="1"/>
</dbReference>
<dbReference type="Gene3D" id="3.40.50.970">
    <property type="match status" value="1"/>
</dbReference>
<dbReference type="SUPFAM" id="SSF52518">
    <property type="entry name" value="Thiamin diphosphate-binding fold (THDP-binding)"/>
    <property type="match status" value="1"/>
</dbReference>
<feature type="domain" description="Pyruvate flavodoxin/ferredoxin oxidoreductase pyrimidine binding" evidence="3">
    <location>
        <begin position="212"/>
        <end position="448"/>
    </location>
</feature>
<dbReference type="SUPFAM" id="SSF53323">
    <property type="entry name" value="Pyruvate-ferredoxin oxidoreductase, PFOR, domain III"/>
    <property type="match status" value="1"/>
</dbReference>
<protein>
    <submittedName>
        <fullName evidence="4">2-oxoacid:acceptor oxidoreductase subunit alpha</fullName>
    </submittedName>
</protein>